<dbReference type="FunFam" id="3.30.565.10:FF:000078">
    <property type="entry name" value="Two-component sensor histidine kinase"/>
    <property type="match status" value="1"/>
</dbReference>
<dbReference type="InterPro" id="IPR011006">
    <property type="entry name" value="CheY-like_superfamily"/>
</dbReference>
<dbReference type="SMART" id="SM00448">
    <property type="entry name" value="REC"/>
    <property type="match status" value="1"/>
</dbReference>
<comment type="catalytic activity">
    <reaction evidence="1">
        <text>ATP + protein L-histidine = ADP + protein N-phospho-L-histidine.</text>
        <dbReference type="EC" id="2.7.13.3"/>
    </reaction>
</comment>
<accession>W0V725</accession>
<dbReference type="InterPro" id="IPR003661">
    <property type="entry name" value="HisK_dim/P_dom"/>
</dbReference>
<dbReference type="Pfam" id="PF00072">
    <property type="entry name" value="Response_reg"/>
    <property type="match status" value="1"/>
</dbReference>
<evidence type="ECO:0000256" key="4">
    <source>
        <dbReference type="ARBA" id="ARBA00023012"/>
    </source>
</evidence>
<dbReference type="InterPro" id="IPR001789">
    <property type="entry name" value="Sig_transdc_resp-reg_receiver"/>
</dbReference>
<dbReference type="SMART" id="SM00387">
    <property type="entry name" value="HATPase_c"/>
    <property type="match status" value="1"/>
</dbReference>
<dbReference type="CDD" id="cd17546">
    <property type="entry name" value="REC_hyHK_CKI1_RcsC-like"/>
    <property type="match status" value="1"/>
</dbReference>
<dbReference type="InterPro" id="IPR011110">
    <property type="entry name" value="Reg_prop"/>
</dbReference>
<reference evidence="12 13" key="1">
    <citation type="journal article" date="2015" name="Genome Announc.">
        <title>Genome Sequence of Mushroom Soft-Rot Pathogen Janthinobacterium agaricidamnosum.</title>
        <authorList>
            <person name="Graupner K."/>
            <person name="Lackner G."/>
            <person name="Hertweck C."/>
        </authorList>
    </citation>
    <scope>NUCLEOTIDE SEQUENCE [LARGE SCALE GENOMIC DNA]</scope>
    <source>
        <strain evidence="13">NBRC 102515 / DSM 9628</strain>
    </source>
</reference>
<keyword evidence="7" id="KW-0175">Coiled coil</keyword>
<dbReference type="PROSITE" id="PS50894">
    <property type="entry name" value="HPT"/>
    <property type="match status" value="1"/>
</dbReference>
<dbReference type="InterPro" id="IPR005467">
    <property type="entry name" value="His_kinase_dom"/>
</dbReference>
<feature type="modified residue" description="4-aspartylphosphate" evidence="6">
    <location>
        <position position="1215"/>
    </location>
</feature>
<dbReference type="SUPFAM" id="SSF52172">
    <property type="entry name" value="CheY-like"/>
    <property type="match status" value="1"/>
</dbReference>
<feature type="domain" description="Histidine kinase" evidence="9">
    <location>
        <begin position="919"/>
        <end position="1146"/>
    </location>
</feature>
<evidence type="ECO:0000256" key="6">
    <source>
        <dbReference type="PROSITE-ProRule" id="PRU00169"/>
    </source>
</evidence>
<dbReference type="SMART" id="SM00388">
    <property type="entry name" value="HisKA"/>
    <property type="match status" value="1"/>
</dbReference>
<name>W0V725_9BURK</name>
<dbReference type="InterPro" id="IPR015943">
    <property type="entry name" value="WD40/YVTN_repeat-like_dom_sf"/>
</dbReference>
<dbReference type="Proteomes" id="UP000027604">
    <property type="component" value="Chromosome I"/>
</dbReference>
<feature type="coiled-coil region" evidence="7">
    <location>
        <begin position="864"/>
        <end position="919"/>
    </location>
</feature>
<dbReference type="PATRIC" id="fig|1349767.4.peg.598"/>
<dbReference type="EC" id="2.7.13.3" evidence="2"/>
<dbReference type="Gene3D" id="2.130.10.10">
    <property type="entry name" value="YVTN repeat-like/Quinoprotein amine dehydrogenase"/>
    <property type="match status" value="3"/>
</dbReference>
<dbReference type="InterPro" id="IPR003594">
    <property type="entry name" value="HATPase_dom"/>
</dbReference>
<dbReference type="SUPFAM" id="SSF63829">
    <property type="entry name" value="Calcium-dependent phosphotriesterase"/>
    <property type="match status" value="3"/>
</dbReference>
<dbReference type="EMBL" id="HG322949">
    <property type="protein sequence ID" value="CDG84629.1"/>
    <property type="molecule type" value="Genomic_DNA"/>
</dbReference>
<dbReference type="Gene3D" id="1.10.287.130">
    <property type="match status" value="1"/>
</dbReference>
<protein>
    <recommendedName>
        <fullName evidence="2">histidine kinase</fullName>
        <ecNumber evidence="2">2.7.13.3</ecNumber>
    </recommendedName>
</protein>
<organism evidence="12 13">
    <name type="scientific">Janthinobacterium agaricidamnosum NBRC 102515 = DSM 9628</name>
    <dbReference type="NCBI Taxonomy" id="1349767"/>
    <lineage>
        <taxon>Bacteria</taxon>
        <taxon>Pseudomonadati</taxon>
        <taxon>Pseudomonadota</taxon>
        <taxon>Betaproteobacteria</taxon>
        <taxon>Burkholderiales</taxon>
        <taxon>Oxalobacteraceae</taxon>
        <taxon>Janthinobacterium</taxon>
    </lineage>
</organism>
<feature type="modified residue" description="Phosphohistidine" evidence="5">
    <location>
        <position position="1378"/>
    </location>
</feature>
<dbReference type="Gene3D" id="1.20.120.160">
    <property type="entry name" value="HPT domain"/>
    <property type="match status" value="1"/>
</dbReference>
<keyword evidence="4" id="KW-0902">Two-component regulatory system</keyword>
<gene>
    <name evidence="12" type="ORF">GJA_4019</name>
</gene>
<dbReference type="eggNOG" id="COG3292">
    <property type="taxonomic scope" value="Bacteria"/>
</dbReference>
<dbReference type="SUPFAM" id="SSF47226">
    <property type="entry name" value="Histidine-containing phosphotransfer domain, HPT domain"/>
    <property type="match status" value="1"/>
</dbReference>
<dbReference type="CDD" id="cd00082">
    <property type="entry name" value="HisKA"/>
    <property type="match status" value="1"/>
</dbReference>
<dbReference type="Pfam" id="PF01627">
    <property type="entry name" value="Hpt"/>
    <property type="match status" value="1"/>
</dbReference>
<dbReference type="InterPro" id="IPR013783">
    <property type="entry name" value="Ig-like_fold"/>
</dbReference>
<dbReference type="HOGENOM" id="CLU_000445_28_2_4"/>
<evidence type="ECO:0000256" key="8">
    <source>
        <dbReference type="SAM" id="SignalP"/>
    </source>
</evidence>
<dbReference type="Gene3D" id="2.60.40.10">
    <property type="entry name" value="Immunoglobulins"/>
    <property type="match status" value="1"/>
</dbReference>
<evidence type="ECO:0000259" key="10">
    <source>
        <dbReference type="PROSITE" id="PS50110"/>
    </source>
</evidence>
<dbReference type="InterPro" id="IPR036641">
    <property type="entry name" value="HPT_dom_sf"/>
</dbReference>
<dbReference type="PANTHER" id="PTHR43547">
    <property type="entry name" value="TWO-COMPONENT HISTIDINE KINASE"/>
    <property type="match status" value="1"/>
</dbReference>
<evidence type="ECO:0000256" key="5">
    <source>
        <dbReference type="PROSITE-ProRule" id="PRU00110"/>
    </source>
</evidence>
<dbReference type="CDD" id="cd16922">
    <property type="entry name" value="HATPase_EvgS-ArcB-TorS-like"/>
    <property type="match status" value="1"/>
</dbReference>
<dbReference type="PROSITE" id="PS50110">
    <property type="entry name" value="RESPONSE_REGULATORY"/>
    <property type="match status" value="1"/>
</dbReference>
<feature type="domain" description="Response regulatory" evidence="10">
    <location>
        <begin position="1166"/>
        <end position="1288"/>
    </location>
</feature>
<dbReference type="InterPro" id="IPR011123">
    <property type="entry name" value="Y_Y_Y"/>
</dbReference>
<dbReference type="InterPro" id="IPR036890">
    <property type="entry name" value="HATPase_C_sf"/>
</dbReference>
<dbReference type="PANTHER" id="PTHR43547:SF2">
    <property type="entry name" value="HYBRID SIGNAL TRANSDUCTION HISTIDINE KINASE C"/>
    <property type="match status" value="1"/>
</dbReference>
<dbReference type="SUPFAM" id="SSF55874">
    <property type="entry name" value="ATPase domain of HSP90 chaperone/DNA topoisomerase II/histidine kinase"/>
    <property type="match status" value="1"/>
</dbReference>
<evidence type="ECO:0000313" key="12">
    <source>
        <dbReference type="EMBL" id="CDG84629.1"/>
    </source>
</evidence>
<dbReference type="STRING" id="1349767.GJA_4019"/>
<keyword evidence="12" id="KW-0418">Kinase</keyword>
<evidence type="ECO:0000259" key="11">
    <source>
        <dbReference type="PROSITE" id="PS50894"/>
    </source>
</evidence>
<dbReference type="eggNOG" id="COG2205">
    <property type="taxonomic scope" value="Bacteria"/>
</dbReference>
<dbReference type="SUPFAM" id="SSF47384">
    <property type="entry name" value="Homodimeric domain of signal transducing histidine kinase"/>
    <property type="match status" value="1"/>
</dbReference>
<evidence type="ECO:0000256" key="7">
    <source>
        <dbReference type="SAM" id="Coils"/>
    </source>
</evidence>
<evidence type="ECO:0000313" key="13">
    <source>
        <dbReference type="Proteomes" id="UP000027604"/>
    </source>
</evidence>
<dbReference type="InterPro" id="IPR008207">
    <property type="entry name" value="Sig_transdc_His_kin_Hpt_dom"/>
</dbReference>
<dbReference type="InterPro" id="IPR036097">
    <property type="entry name" value="HisK_dim/P_sf"/>
</dbReference>
<dbReference type="KEGG" id="jag:GJA_4019"/>
<dbReference type="InterPro" id="IPR004358">
    <property type="entry name" value="Sig_transdc_His_kin-like_C"/>
</dbReference>
<dbReference type="Pfam" id="PF00512">
    <property type="entry name" value="HisKA"/>
    <property type="match status" value="1"/>
</dbReference>
<evidence type="ECO:0000259" key="9">
    <source>
        <dbReference type="PROSITE" id="PS50109"/>
    </source>
</evidence>
<keyword evidence="3 6" id="KW-0597">Phosphoprotein</keyword>
<dbReference type="PRINTS" id="PR00344">
    <property type="entry name" value="BCTRLSENSOR"/>
</dbReference>
<dbReference type="Pfam" id="PF02518">
    <property type="entry name" value="HATPase_c"/>
    <property type="match status" value="1"/>
</dbReference>
<keyword evidence="8" id="KW-0732">Signal</keyword>
<evidence type="ECO:0000256" key="1">
    <source>
        <dbReference type="ARBA" id="ARBA00000085"/>
    </source>
</evidence>
<dbReference type="Pfam" id="PF07495">
    <property type="entry name" value="Y_Y_Y"/>
    <property type="match status" value="1"/>
</dbReference>
<evidence type="ECO:0000256" key="2">
    <source>
        <dbReference type="ARBA" id="ARBA00012438"/>
    </source>
</evidence>
<dbReference type="FunFam" id="2.60.40.10:FF:000791">
    <property type="entry name" value="Two-component system sensor histidine kinase/response regulator"/>
    <property type="match status" value="1"/>
</dbReference>
<feature type="chain" id="PRO_5004797620" description="histidine kinase" evidence="8">
    <location>
        <begin position="31"/>
        <end position="1432"/>
    </location>
</feature>
<proteinExistence type="predicted"/>
<keyword evidence="13" id="KW-1185">Reference proteome</keyword>
<dbReference type="GO" id="GO:0000155">
    <property type="term" value="F:phosphorelay sensor kinase activity"/>
    <property type="evidence" value="ECO:0007669"/>
    <property type="project" value="InterPro"/>
</dbReference>
<sequence length="1432" mass="157653">MLFARRLRHVRHLLMLMLMLLLCAVPAATAAAGAALPRTLRFEQLSVEQGLAQESVLAIVQDRLGFMWFGSQSGLSRYDGYRVMTYKNTEGDSRSLIDNWVKVLHIDAKGRMWVGTDGGLDLFDPASGTFTHFAPQEPGKRGNGNRHVQGIIDDGADGLWIATADGLQRFDPASGLFTVWHRAAAHPGSLKDDKVNALVRDGAGRLWVGTNTGLDMLAPGATEFQHFVIDQADPNSKFNCVQGLMVDRQQNLWIGTMAGVERWRLQGTGNGVQTHRTRLNADHGLKLKRVTSLYQDVDANIWLGSNGDGLFRWLPESDQFLSYRHQPSDKYSVADNQISALYRDRTGVFWVGTWYNGVSRVDLGSGGFARVVRVPDDPTSLSDRKIRALADAGAGRLWIGSNGGLNLFDLATGTARVFHVIDPQSPVNMRDDQVASLWRGKGNALWVGGRAGLHRFDIARERFTSIGFSRSDPAQDTIRNLYTDRSGALWVSTRGGLHRVDQDTLAFTTYRHDPSDSGSLSDNVVRPVLEDRTGRLWVGTFNGLDLMDRKTGRFKSFRHDSKDPTSLSHDEVHVLYEDRQGVIWVGTASGLNRMEIDADGVPRFRRYLRKNGMADDAVAGILGDDKDGLWLSTNSGITHLDTRSGLFRNYDSSDGIVEGSYFDGSALRATDGAMYFGGFNGFTAFDPGAIRDNRVPPSVVVTDFQIFNRSVQAGRGDYPDVLKRVIDHTGALTLSGDATVFSLEFAALHYAAPQRNEFAYRLEGFDQDWVITDASKRFATYTNLDPGQYVFRVKASNKDGLWNERGATLAITITPPFWKTWWFRSLLAALVLGGGFLLYQARLHGLRRQKSWLEHQVSLRTNEVEQKNSLLQKQEKQVRRHTEDLAQANRTLQDNEERLRLAKQKAEDATRQKSEFLANMSHEMRTPLAGVIGMLGFALRDRLLHHSTREQILRGQANAQSLLAIINDLLDFSKIEAGKLSIENIDFALAAAIENVISLFEEQAAARSIGFAIDFAPDLPLFVVGDPTRLRQVLVNLVGNAFKFTQRGGVTVRVERAGVAPGPGGRPVNLIRFIVTDSGIGIDADAMARLFQKFEQADSTTTRRYGGTGLGLAICRQLVDLMGGEISATSTPGAGSTFIFTVPLADGVAPPLVPQVEREPHSHQLRVLCAEDFPTNQIIIRVMLEDLGHRVDIAPNGALAVAACAHTRYDLILMDGRMPDMDGASATRLIRAGGPADAPVRDQELMIVALTANASEEDRSRYLAAGMDAFLTKPIDDGALHFQLARAIERQLQRGIMLPLMPAPRALAGASELDVLFGVAAAAAPPLGPGAAPRHGVRSPDLKRRIRDAFAGDIEGRLRELDAALDAHDFDAAGRLLHGLKGSAAYLDEMELHVLCSELEEAADHRHWPRLQDGLPRLREMLANLGEPAARL</sequence>
<dbReference type="Pfam" id="PF07494">
    <property type="entry name" value="Reg_prop"/>
    <property type="match status" value="5"/>
</dbReference>
<evidence type="ECO:0000256" key="3">
    <source>
        <dbReference type="ARBA" id="ARBA00022553"/>
    </source>
</evidence>
<feature type="domain" description="HPt" evidence="11">
    <location>
        <begin position="1339"/>
        <end position="1432"/>
    </location>
</feature>
<keyword evidence="12" id="KW-0808">Transferase</keyword>
<dbReference type="PROSITE" id="PS50109">
    <property type="entry name" value="HIS_KIN"/>
    <property type="match status" value="1"/>
</dbReference>
<feature type="signal peptide" evidence="8">
    <location>
        <begin position="1"/>
        <end position="30"/>
    </location>
</feature>
<dbReference type="Gene3D" id="3.40.50.2300">
    <property type="match status" value="1"/>
</dbReference>
<dbReference type="Gene3D" id="3.30.565.10">
    <property type="entry name" value="Histidine kinase-like ATPase, C-terminal domain"/>
    <property type="match status" value="1"/>
</dbReference>